<dbReference type="RefSeq" id="WP_225919392.1">
    <property type="nucleotide sequence ID" value="NZ_CP139781.1"/>
</dbReference>
<gene>
    <name evidence="2" type="ORF">K1X11_019150</name>
</gene>
<keyword evidence="3" id="KW-1185">Reference proteome</keyword>
<protein>
    <submittedName>
        <fullName evidence="2">MBL fold metallo-hydrolase</fullName>
    </submittedName>
</protein>
<evidence type="ECO:0000259" key="1">
    <source>
        <dbReference type="SMART" id="SM00849"/>
    </source>
</evidence>
<name>A0ABZ1C5D0_9BACT</name>
<proteinExistence type="predicted"/>
<dbReference type="InterPro" id="IPR036866">
    <property type="entry name" value="RibonucZ/Hydroxyglut_hydro"/>
</dbReference>
<dbReference type="Gene3D" id="3.60.15.10">
    <property type="entry name" value="Ribonuclease Z/Hydroxyacylglutathione hydrolase-like"/>
    <property type="match status" value="1"/>
</dbReference>
<dbReference type="SUPFAM" id="SSF56281">
    <property type="entry name" value="Metallo-hydrolase/oxidoreductase"/>
    <property type="match status" value="1"/>
</dbReference>
<dbReference type="Pfam" id="PF12706">
    <property type="entry name" value="Lactamase_B_2"/>
    <property type="match status" value="1"/>
</dbReference>
<dbReference type="InterPro" id="IPR052533">
    <property type="entry name" value="WalJ/YycJ-like"/>
</dbReference>
<dbReference type="EMBL" id="CP139781">
    <property type="protein sequence ID" value="WRQ86936.1"/>
    <property type="molecule type" value="Genomic_DNA"/>
</dbReference>
<organism evidence="2 3">
    <name type="scientific">Actomonas aquatica</name>
    <dbReference type="NCBI Taxonomy" id="2866162"/>
    <lineage>
        <taxon>Bacteria</taxon>
        <taxon>Pseudomonadati</taxon>
        <taxon>Verrucomicrobiota</taxon>
        <taxon>Opitutia</taxon>
        <taxon>Opitutales</taxon>
        <taxon>Opitutaceae</taxon>
        <taxon>Actomonas</taxon>
    </lineage>
</organism>
<dbReference type="InterPro" id="IPR001279">
    <property type="entry name" value="Metallo-B-lactamas"/>
</dbReference>
<feature type="domain" description="Metallo-beta-lactamase" evidence="1">
    <location>
        <begin position="11"/>
        <end position="174"/>
    </location>
</feature>
<dbReference type="PANTHER" id="PTHR47619">
    <property type="entry name" value="METALLO-HYDROLASE YYCJ-RELATED"/>
    <property type="match status" value="1"/>
</dbReference>
<dbReference type="Proteomes" id="UP000738431">
    <property type="component" value="Chromosome"/>
</dbReference>
<accession>A0ABZ1C5D0</accession>
<evidence type="ECO:0000313" key="3">
    <source>
        <dbReference type="Proteomes" id="UP000738431"/>
    </source>
</evidence>
<dbReference type="SMART" id="SM00849">
    <property type="entry name" value="Lactamase_B"/>
    <property type="match status" value="1"/>
</dbReference>
<reference evidence="2 3" key="1">
    <citation type="submission" date="2023-12" db="EMBL/GenBank/DDBJ databases">
        <title>Description of an unclassified Opitutus bacterium of Verrucomicrobiota.</title>
        <authorList>
            <person name="Zhang D.-F."/>
        </authorList>
    </citation>
    <scope>NUCLEOTIDE SEQUENCE [LARGE SCALE GENOMIC DNA]</scope>
    <source>
        <strain evidence="2 3">WL0086</strain>
    </source>
</reference>
<sequence>MRIRILGSGSSGNAALLQTEGAQVLIDAGFSGRKLTQMLHEAGTRFEDVQAIFITHEHGDHTAGLDTITKKHPHLTLFANAATARAVQTKLSRRPNWQVFQTGTRFRFRDLEIDAFSVPHDAQEPVGYTFASGDDGDLFSPRRSLAWLTDLGHIPGHVRQRLAAVDLVAIESNHCTRLLEADIRRPWSTKQRISGRHGHLSNDGALEILTEIASPRWRHICLTHLSRDCNSLEAVENTFAPLRNLLSSCAFSIVGPGEGTPTLDLV</sequence>
<evidence type="ECO:0000313" key="2">
    <source>
        <dbReference type="EMBL" id="WRQ86936.1"/>
    </source>
</evidence>
<dbReference type="PANTHER" id="PTHR47619:SF1">
    <property type="entry name" value="EXODEOXYRIBONUCLEASE WALJ"/>
    <property type="match status" value="1"/>
</dbReference>